<accession>A0A518BD52</accession>
<feature type="compositionally biased region" description="Low complexity" evidence="2">
    <location>
        <begin position="155"/>
        <end position="173"/>
    </location>
</feature>
<evidence type="ECO:0000256" key="1">
    <source>
        <dbReference type="SAM" id="Coils"/>
    </source>
</evidence>
<keyword evidence="1" id="KW-0175">Coiled coil</keyword>
<evidence type="ECO:0000313" key="5">
    <source>
        <dbReference type="Proteomes" id="UP000317093"/>
    </source>
</evidence>
<keyword evidence="4" id="KW-0969">Cilium</keyword>
<feature type="domain" description="Flagellar hook-length control protein-like C-terminal" evidence="3">
    <location>
        <begin position="615"/>
        <end position="685"/>
    </location>
</feature>
<name>A0A518BD52_9BACT</name>
<organism evidence="4 5">
    <name type="scientific">Kolteria novifilia</name>
    <dbReference type="NCBI Taxonomy" id="2527975"/>
    <lineage>
        <taxon>Bacteria</taxon>
        <taxon>Pseudomonadati</taxon>
        <taxon>Planctomycetota</taxon>
        <taxon>Planctomycetia</taxon>
        <taxon>Kolteriales</taxon>
        <taxon>Kolteriaceae</taxon>
        <taxon>Kolteria</taxon>
    </lineage>
</organism>
<reference evidence="4 5" key="1">
    <citation type="submission" date="2019-02" db="EMBL/GenBank/DDBJ databases">
        <title>Deep-cultivation of Planctomycetes and their phenomic and genomic characterization uncovers novel biology.</title>
        <authorList>
            <person name="Wiegand S."/>
            <person name="Jogler M."/>
            <person name="Boedeker C."/>
            <person name="Pinto D."/>
            <person name="Vollmers J."/>
            <person name="Rivas-Marin E."/>
            <person name="Kohn T."/>
            <person name="Peeters S.H."/>
            <person name="Heuer A."/>
            <person name="Rast P."/>
            <person name="Oberbeckmann S."/>
            <person name="Bunk B."/>
            <person name="Jeske O."/>
            <person name="Meyerdierks A."/>
            <person name="Storesund J.E."/>
            <person name="Kallscheuer N."/>
            <person name="Luecker S."/>
            <person name="Lage O.M."/>
            <person name="Pohl T."/>
            <person name="Merkel B.J."/>
            <person name="Hornburger P."/>
            <person name="Mueller R.-W."/>
            <person name="Bruemmer F."/>
            <person name="Labrenz M."/>
            <person name="Spormann A.M."/>
            <person name="Op den Camp H."/>
            <person name="Overmann J."/>
            <person name="Amann R."/>
            <person name="Jetten M.S.M."/>
            <person name="Mascher T."/>
            <person name="Medema M.H."/>
            <person name="Devos D.P."/>
            <person name="Kaster A.-K."/>
            <person name="Ovreas L."/>
            <person name="Rohde M."/>
            <person name="Galperin M.Y."/>
            <person name="Jogler C."/>
        </authorList>
    </citation>
    <scope>NUCLEOTIDE SEQUENCE [LARGE SCALE GENOMIC DNA]</scope>
    <source>
        <strain evidence="4 5">Pan216</strain>
    </source>
</reference>
<dbReference type="Proteomes" id="UP000317093">
    <property type="component" value="Chromosome"/>
</dbReference>
<feature type="coiled-coil region" evidence="1">
    <location>
        <begin position="325"/>
        <end position="386"/>
    </location>
</feature>
<dbReference type="AlphaFoldDB" id="A0A518BD52"/>
<protein>
    <submittedName>
        <fullName evidence="4">Flagellar hook-length control protein FliK</fullName>
    </submittedName>
</protein>
<dbReference type="InterPro" id="IPR021136">
    <property type="entry name" value="Flagellar_hook_control-like_C"/>
</dbReference>
<dbReference type="InterPro" id="IPR038610">
    <property type="entry name" value="FliK-like_C_sf"/>
</dbReference>
<proteinExistence type="predicted"/>
<evidence type="ECO:0000313" key="4">
    <source>
        <dbReference type="EMBL" id="QDU64833.1"/>
    </source>
</evidence>
<dbReference type="Pfam" id="PF02120">
    <property type="entry name" value="Flg_hook"/>
    <property type="match status" value="1"/>
</dbReference>
<keyword evidence="4" id="KW-0282">Flagellum</keyword>
<feature type="region of interest" description="Disordered" evidence="2">
    <location>
        <begin position="473"/>
        <end position="521"/>
    </location>
</feature>
<dbReference type="EMBL" id="CP036279">
    <property type="protein sequence ID" value="QDU64833.1"/>
    <property type="molecule type" value="Genomic_DNA"/>
</dbReference>
<evidence type="ECO:0000259" key="3">
    <source>
        <dbReference type="Pfam" id="PF02120"/>
    </source>
</evidence>
<dbReference type="KEGG" id="knv:Pan216_57260"/>
<feature type="compositionally biased region" description="Low complexity" evidence="2">
    <location>
        <begin position="501"/>
        <end position="520"/>
    </location>
</feature>
<keyword evidence="5" id="KW-1185">Reference proteome</keyword>
<keyword evidence="4" id="KW-0966">Cell projection</keyword>
<dbReference type="Gene3D" id="3.30.750.140">
    <property type="match status" value="1"/>
</dbReference>
<sequence length="721" mass="76285">MTDFLPEQAMTRATLVNQDAVFQLTQRTDQTGRSNGALGRLQPGDIVRAVVTRTLGNGLFGVSIRGNEFVTSSGESLTPGQVLTLQVGDGSSRGTPGLVAEAGSPEARPQGAGLENEGIVDQQARRAVQGEQLRLPTSGRTGPILELRVIDDTSRAAPAAPTDEAASAPSTSPLVRPDGALDRLLARRPELAPRITELLNDFQNRPPGLGGQLRDLTGLISRVVQSNDPAGQTNLAESLGRLSSQLLQSQTLENPSELSRFLSDRLLPLARGLEGNVVRATTGATVSNTSTAPTLSETTEGATNAARTVVAQPPIPEGTSEAADRGTLREAIADIRNQLATVREQLTAYASREPGTSAPMQEALERVDLVRNLLDMKAQLQDLSRNQQEPSTIVQQTLARVALARNALSGLSQITTEARGSALPSSPGVQTTAAGLSGAPLSRAAIDALTLANATATETRPLAQPADPQIVSADAQHAPPPESTEARPEQQAALATNRADTPTPGGSATSSETSTARPESVAFQNDLKGQLLELRSSLQELAAHSSPSGGDTIREALAQTDQLVHQLTSQQVRNAEAPTHYQFVELPVDPRSGIDEARLHVFYRERGQAEPPSENDPFTVALFLNMTRLGDVLATLTSVGPAIAVSFAVENSEIESILGEQADDLRELLQQAGHQGATVTVRQKGRVTEPTPTEDLDDLWQAFLALVPDESDPGQRLNQEA</sequence>
<feature type="region of interest" description="Disordered" evidence="2">
    <location>
        <begin position="155"/>
        <end position="177"/>
    </location>
</feature>
<dbReference type="RefSeq" id="WP_145263308.1">
    <property type="nucleotide sequence ID" value="NZ_CP036279.1"/>
</dbReference>
<gene>
    <name evidence="4" type="ORF">Pan216_57260</name>
</gene>
<evidence type="ECO:0000256" key="2">
    <source>
        <dbReference type="SAM" id="MobiDB-lite"/>
    </source>
</evidence>